<evidence type="ECO:0000256" key="1">
    <source>
        <dbReference type="SAM" id="Coils"/>
    </source>
</evidence>
<keyword evidence="4" id="KW-1185">Reference proteome</keyword>
<dbReference type="Proteomes" id="UP000271974">
    <property type="component" value="Unassembled WGS sequence"/>
</dbReference>
<feature type="coiled-coil region" evidence="1">
    <location>
        <begin position="242"/>
        <end position="269"/>
    </location>
</feature>
<feature type="compositionally biased region" description="Basic and acidic residues" evidence="2">
    <location>
        <begin position="126"/>
        <end position="143"/>
    </location>
</feature>
<feature type="compositionally biased region" description="Low complexity" evidence="2">
    <location>
        <begin position="517"/>
        <end position="528"/>
    </location>
</feature>
<dbReference type="STRING" id="188477.A0A3S0ZR69"/>
<feature type="compositionally biased region" description="Basic and acidic residues" evidence="2">
    <location>
        <begin position="29"/>
        <end position="43"/>
    </location>
</feature>
<evidence type="ECO:0000313" key="3">
    <source>
        <dbReference type="EMBL" id="RUS84815.1"/>
    </source>
</evidence>
<feature type="compositionally biased region" description="Low complexity" evidence="2">
    <location>
        <begin position="84"/>
        <end position="95"/>
    </location>
</feature>
<name>A0A3S0ZR69_ELYCH</name>
<feature type="non-terminal residue" evidence="3">
    <location>
        <position position="1"/>
    </location>
</feature>
<feature type="compositionally biased region" description="Polar residues" evidence="2">
    <location>
        <begin position="379"/>
        <end position="388"/>
    </location>
</feature>
<evidence type="ECO:0000313" key="4">
    <source>
        <dbReference type="Proteomes" id="UP000271974"/>
    </source>
</evidence>
<comment type="caution">
    <text evidence="3">The sequence shown here is derived from an EMBL/GenBank/DDBJ whole genome shotgun (WGS) entry which is preliminary data.</text>
</comment>
<feature type="region of interest" description="Disordered" evidence="2">
    <location>
        <begin position="28"/>
        <end position="72"/>
    </location>
</feature>
<organism evidence="3 4">
    <name type="scientific">Elysia chlorotica</name>
    <name type="common">Eastern emerald elysia</name>
    <name type="synonym">Sea slug</name>
    <dbReference type="NCBI Taxonomy" id="188477"/>
    <lineage>
        <taxon>Eukaryota</taxon>
        <taxon>Metazoa</taxon>
        <taxon>Spiralia</taxon>
        <taxon>Lophotrochozoa</taxon>
        <taxon>Mollusca</taxon>
        <taxon>Gastropoda</taxon>
        <taxon>Heterobranchia</taxon>
        <taxon>Euthyneura</taxon>
        <taxon>Panpulmonata</taxon>
        <taxon>Sacoglossa</taxon>
        <taxon>Placobranchoidea</taxon>
        <taxon>Plakobranchidae</taxon>
        <taxon>Elysia</taxon>
    </lineage>
</organism>
<accession>A0A3S0ZR69</accession>
<feature type="region of interest" description="Disordered" evidence="2">
    <location>
        <begin position="84"/>
        <end position="220"/>
    </location>
</feature>
<dbReference type="AlphaFoldDB" id="A0A3S0ZR69"/>
<keyword evidence="1" id="KW-0175">Coiled coil</keyword>
<feature type="region of interest" description="Disordered" evidence="2">
    <location>
        <begin position="502"/>
        <end position="574"/>
    </location>
</feature>
<proteinExistence type="predicted"/>
<protein>
    <submittedName>
        <fullName evidence="3">Uncharacterized protein</fullName>
    </submittedName>
</protein>
<feature type="region of interest" description="Disordered" evidence="2">
    <location>
        <begin position="285"/>
        <end position="479"/>
    </location>
</feature>
<reference evidence="3 4" key="1">
    <citation type="submission" date="2019-01" db="EMBL/GenBank/DDBJ databases">
        <title>A draft genome assembly of the solar-powered sea slug Elysia chlorotica.</title>
        <authorList>
            <person name="Cai H."/>
            <person name="Li Q."/>
            <person name="Fang X."/>
            <person name="Li J."/>
            <person name="Curtis N.E."/>
            <person name="Altenburger A."/>
            <person name="Shibata T."/>
            <person name="Feng M."/>
            <person name="Maeda T."/>
            <person name="Schwartz J.A."/>
            <person name="Shigenobu S."/>
            <person name="Lundholm N."/>
            <person name="Nishiyama T."/>
            <person name="Yang H."/>
            <person name="Hasebe M."/>
            <person name="Li S."/>
            <person name="Pierce S.K."/>
            <person name="Wang J."/>
        </authorList>
    </citation>
    <scope>NUCLEOTIDE SEQUENCE [LARGE SCALE GENOMIC DNA]</scope>
    <source>
        <strain evidence="3">EC2010</strain>
        <tissue evidence="3">Whole organism of an adult</tissue>
    </source>
</reference>
<evidence type="ECO:0000256" key="2">
    <source>
        <dbReference type="SAM" id="MobiDB-lite"/>
    </source>
</evidence>
<feature type="compositionally biased region" description="Basic residues" evidence="2">
    <location>
        <begin position="410"/>
        <end position="420"/>
    </location>
</feature>
<feature type="compositionally biased region" description="Polar residues" evidence="2">
    <location>
        <begin position="206"/>
        <end position="220"/>
    </location>
</feature>
<feature type="compositionally biased region" description="Basic and acidic residues" evidence="2">
    <location>
        <begin position="352"/>
        <end position="369"/>
    </location>
</feature>
<dbReference type="PANTHER" id="PTHR14926">
    <property type="entry name" value="M-PHASE PHOSPHOPROTEIN 9"/>
    <property type="match status" value="1"/>
</dbReference>
<dbReference type="EMBL" id="RQTK01000192">
    <property type="protein sequence ID" value="RUS84815.1"/>
    <property type="molecule type" value="Genomic_DNA"/>
</dbReference>
<gene>
    <name evidence="3" type="ORF">EGW08_007430</name>
</gene>
<dbReference type="GO" id="GO:0005814">
    <property type="term" value="C:centriole"/>
    <property type="evidence" value="ECO:0007669"/>
    <property type="project" value="TreeGrafter"/>
</dbReference>
<feature type="compositionally biased region" description="Basic and acidic residues" evidence="2">
    <location>
        <begin position="536"/>
        <end position="565"/>
    </location>
</feature>
<dbReference type="PANTHER" id="PTHR14926:SF1">
    <property type="entry name" value="M-PHASE PHOSPHOPROTEIN 9"/>
    <property type="match status" value="1"/>
</dbReference>
<dbReference type="OrthoDB" id="6288856at2759"/>
<dbReference type="InterPro" id="IPR026636">
    <property type="entry name" value="MPHOSPH9"/>
</dbReference>
<sequence>DFDSADILISSDRERYKDVEEDSGEDFYLWERKTEETAQKDEKEGEEDEKLIELVPVDTDNSDGREGDSPVLAESAAFWNTEPNSLALNLNNNNDGGDEKAGEEDGTLDENNCALGRGPAYSKTRSRAEPSEKSGLRPKRDDSSVSSHRLPSDGESFNSHRHSGSRSRDYRTQDTPSPLYRSEEHNSLDSSRLSTRFRHLDRGPAPSSTSGVESSTVPRFNTLHDQQVSWLDMFKMIEAQHRTELRSQHEQHERLLQEMQQNMARELSRQQDTLKHSLSAHREILEELSPGRHRDPRQNRNQSRKFDDIDDSSVDSHSHRSVESPVYHSSHTTLQGMDVSLKNPPPFSRYSDVYDSKDRNDVPVKRSLESELSSPSRPADTSLSQSRISLGRDKQLRGGVYSSPMPLAKSKSKNSPRAHKSSSEGTVNSSPKDDKSRNCHPASARRGLLEQECLASTEVSQAESEDFLSPRTQISLREKHARHMADLRAYYEEELRDMRQRLQATQRKLERDGAEGSASQAQAQRAASLQPPPGRSMEEKILAKENEELRQRCRELQDDYHDSKRFVSNTGRLP</sequence>
<feature type="compositionally biased region" description="Basic and acidic residues" evidence="2">
    <location>
        <begin position="285"/>
        <end position="298"/>
    </location>
</feature>